<dbReference type="GO" id="GO:0005886">
    <property type="term" value="C:plasma membrane"/>
    <property type="evidence" value="ECO:0007669"/>
    <property type="project" value="UniProtKB-SubCell"/>
</dbReference>
<comment type="similarity">
    <text evidence="2">Belongs to the SHO1 family.</text>
</comment>
<dbReference type="SMART" id="SM00326">
    <property type="entry name" value="SH3"/>
    <property type="match status" value="1"/>
</dbReference>
<reference evidence="13" key="1">
    <citation type="journal article" date="2016" name="Nat. Commun.">
        <title>Genome analysis of three Pneumocystis species reveals adaptation mechanisms to life exclusively in mammalian hosts.</title>
        <authorList>
            <person name="Ma L."/>
            <person name="Chen Z."/>
            <person name="Huang D.W."/>
            <person name="Kutty G."/>
            <person name="Ishihara M."/>
            <person name="Wang H."/>
            <person name="Abouelleil A."/>
            <person name="Bishop L."/>
            <person name="Davey E."/>
            <person name="Deng R."/>
            <person name="Deng X."/>
            <person name="Fan L."/>
            <person name="Fantoni G."/>
            <person name="Fitzgerald M."/>
            <person name="Gogineni E."/>
            <person name="Goldberg J.M."/>
            <person name="Handley G."/>
            <person name="Hu X."/>
            <person name="Huber C."/>
            <person name="Jiao X."/>
            <person name="Jones K."/>
            <person name="Levin J.Z."/>
            <person name="Liu Y."/>
            <person name="Macdonald P."/>
            <person name="Melnikov A."/>
            <person name="Raley C."/>
            <person name="Sassi M."/>
            <person name="Sherman B.T."/>
            <person name="Song X."/>
            <person name="Sykes S."/>
            <person name="Tran B."/>
            <person name="Walsh L."/>
            <person name="Xia Y."/>
            <person name="Yang J."/>
            <person name="Young S."/>
            <person name="Zeng Q."/>
            <person name="Zheng X."/>
            <person name="Stephens R."/>
            <person name="Nusbaum C."/>
            <person name="Birren B.W."/>
            <person name="Azadi P."/>
            <person name="Lempicki R.A."/>
            <person name="Cuomo C.A."/>
            <person name="Kovacs J.A."/>
        </authorList>
    </citation>
    <scope>NUCLEOTIDE SEQUENCE [LARGE SCALE GENOMIC DNA]</scope>
    <source>
        <strain evidence="13">B123</strain>
    </source>
</reference>
<keyword evidence="3 9" id="KW-0728">SH3 domain</keyword>
<dbReference type="EMBL" id="AFWA02000003">
    <property type="protein sequence ID" value="EMR10852.1"/>
    <property type="molecule type" value="Genomic_DNA"/>
</dbReference>
<protein>
    <recommendedName>
        <fullName evidence="11">SH3 domain-containing protein</fullName>
    </recommendedName>
</protein>
<evidence type="ECO:0000256" key="3">
    <source>
        <dbReference type="ARBA" id="ARBA00022443"/>
    </source>
</evidence>
<evidence type="ECO:0000256" key="4">
    <source>
        <dbReference type="ARBA" id="ARBA00022475"/>
    </source>
</evidence>
<keyword evidence="8 10" id="KW-0472">Membrane</keyword>
<dbReference type="InterPro" id="IPR001452">
    <property type="entry name" value="SH3_domain"/>
</dbReference>
<evidence type="ECO:0000313" key="12">
    <source>
        <dbReference type="EMBL" id="EMR10852.1"/>
    </source>
</evidence>
<dbReference type="GeneID" id="19894696"/>
<feature type="domain" description="SH3" evidence="11">
    <location>
        <begin position="204"/>
        <end position="265"/>
    </location>
</feature>
<accession>M7NU91</accession>
<comment type="subcellular location">
    <subcellularLocation>
        <location evidence="1">Cell membrane</location>
        <topology evidence="1">Multi-pass membrane protein</topology>
    </subcellularLocation>
</comment>
<dbReference type="AlphaFoldDB" id="M7NU91"/>
<name>M7NU91_PNEMU</name>
<keyword evidence="6 10" id="KW-1133">Transmembrane helix</keyword>
<keyword evidence="5 10" id="KW-0812">Transmembrane</keyword>
<dbReference type="FunFam" id="2.30.30.40:FF:000213">
    <property type="entry name" value="High osmolarity signaling protein SHO1"/>
    <property type="match status" value="1"/>
</dbReference>
<dbReference type="VEuPathDB" id="FungiDB:PNEG_00998"/>
<comment type="caution">
    <text evidence="12">The sequence shown here is derived from an EMBL/GenBank/DDBJ whole genome shotgun (WGS) entry which is preliminary data.</text>
</comment>
<evidence type="ECO:0000256" key="6">
    <source>
        <dbReference type="ARBA" id="ARBA00022989"/>
    </source>
</evidence>
<feature type="transmembrane region" description="Helical" evidence="10">
    <location>
        <begin position="21"/>
        <end position="43"/>
    </location>
</feature>
<dbReference type="RefSeq" id="XP_007872912.1">
    <property type="nucleotide sequence ID" value="XM_007874721.1"/>
</dbReference>
<dbReference type="GO" id="GO:0007232">
    <property type="term" value="P:osmosensory signaling pathway via Sho1 osmosensor"/>
    <property type="evidence" value="ECO:0007669"/>
    <property type="project" value="UniProtKB-ARBA"/>
</dbReference>
<dbReference type="OMA" id="GFEPEFY"/>
<dbReference type="PRINTS" id="PR00452">
    <property type="entry name" value="SH3DOMAIN"/>
</dbReference>
<evidence type="ECO:0000256" key="1">
    <source>
        <dbReference type="ARBA" id="ARBA00004651"/>
    </source>
</evidence>
<dbReference type="HOGENOM" id="CLU_043316_1_0_1"/>
<gene>
    <name evidence="12" type="ORF">PNEG_00998</name>
</gene>
<evidence type="ECO:0000256" key="9">
    <source>
        <dbReference type="PROSITE-ProRule" id="PRU00192"/>
    </source>
</evidence>
<evidence type="ECO:0000256" key="5">
    <source>
        <dbReference type="ARBA" id="ARBA00022692"/>
    </source>
</evidence>
<dbReference type="InterPro" id="IPR035522">
    <property type="entry name" value="Sho1_SH3"/>
</dbReference>
<feature type="transmembrane region" description="Helical" evidence="10">
    <location>
        <begin position="84"/>
        <end position="108"/>
    </location>
</feature>
<dbReference type="SUPFAM" id="SSF50044">
    <property type="entry name" value="SH3-domain"/>
    <property type="match status" value="1"/>
</dbReference>
<evidence type="ECO:0000256" key="10">
    <source>
        <dbReference type="SAM" id="Phobius"/>
    </source>
</evidence>
<dbReference type="Gene3D" id="2.30.30.40">
    <property type="entry name" value="SH3 Domains"/>
    <property type="match status" value="1"/>
</dbReference>
<evidence type="ECO:0000259" key="11">
    <source>
        <dbReference type="PROSITE" id="PS50002"/>
    </source>
</evidence>
<dbReference type="STRING" id="1069680.M7NU91"/>
<dbReference type="Proteomes" id="UP000011958">
    <property type="component" value="Unassembled WGS sequence"/>
</dbReference>
<dbReference type="OrthoDB" id="5983572at2759"/>
<keyword evidence="13" id="KW-1185">Reference proteome</keyword>
<organism evidence="12 13">
    <name type="scientific">Pneumocystis murina (strain B123)</name>
    <name type="common">Mouse pneumocystis pneumonia agent</name>
    <name type="synonym">Pneumocystis carinii f. sp. muris</name>
    <dbReference type="NCBI Taxonomy" id="1069680"/>
    <lineage>
        <taxon>Eukaryota</taxon>
        <taxon>Fungi</taxon>
        <taxon>Dikarya</taxon>
        <taxon>Ascomycota</taxon>
        <taxon>Taphrinomycotina</taxon>
        <taxon>Pneumocystomycetes</taxon>
        <taxon>Pneumocystaceae</taxon>
        <taxon>Pneumocystis</taxon>
    </lineage>
</organism>
<proteinExistence type="inferred from homology"/>
<dbReference type="Pfam" id="PF00018">
    <property type="entry name" value="SH3_1"/>
    <property type="match status" value="1"/>
</dbReference>
<feature type="transmembrane region" description="Helical" evidence="10">
    <location>
        <begin position="55"/>
        <end position="75"/>
    </location>
</feature>
<dbReference type="eggNOG" id="ENOG502QW7A">
    <property type="taxonomic scope" value="Eukaryota"/>
</dbReference>
<feature type="transmembrane region" description="Helical" evidence="10">
    <location>
        <begin position="114"/>
        <end position="134"/>
    </location>
</feature>
<keyword evidence="4" id="KW-1003">Cell membrane</keyword>
<evidence type="ECO:0000256" key="7">
    <source>
        <dbReference type="ARBA" id="ARBA00023016"/>
    </source>
</evidence>
<sequence length="265" mass="30494">MYMKESQQMQSYFDISYLIDDIFLLGTIIFAFIGWIITVISLIVSNVREIDLPYYSWWVTVYQFFIIFCVITVILSNSGNTYRIALVGLITVALFSQALLCDTMLYYSKPSQRAIASGCIFLSIVDVLWILYYGTSNDSVYHLWTNSYISESSENIEKNFISKVTSDKDITSDDNHVAMTYTTQEHRPLNFLDSTVNSTAVQHEYPHKVKAIYSYNANPDDPREISFHKNEILEISDVTGKWWQARKHDGTVGIIPSNYVQLIVN</sequence>
<dbReference type="InterPro" id="IPR036028">
    <property type="entry name" value="SH3-like_dom_sf"/>
</dbReference>
<keyword evidence="7" id="KW-0346">Stress response</keyword>
<dbReference type="PROSITE" id="PS50002">
    <property type="entry name" value="SH3"/>
    <property type="match status" value="1"/>
</dbReference>
<evidence type="ECO:0000256" key="8">
    <source>
        <dbReference type="ARBA" id="ARBA00023136"/>
    </source>
</evidence>
<evidence type="ECO:0000256" key="2">
    <source>
        <dbReference type="ARBA" id="ARBA00009739"/>
    </source>
</evidence>
<evidence type="ECO:0000313" key="13">
    <source>
        <dbReference type="Proteomes" id="UP000011958"/>
    </source>
</evidence>
<dbReference type="CDD" id="cd11855">
    <property type="entry name" value="SH3_Sho1p"/>
    <property type="match status" value="1"/>
</dbReference>